<dbReference type="Proteomes" id="UP000799754">
    <property type="component" value="Unassembled WGS sequence"/>
</dbReference>
<sequence length="591" mass="65185">MTESMQQGLDTSRLQPRTHQPSTSTSSVPTGNTAPNQTRASGDKRAVESQKQETDTTSDKATAAFIRRTLCSHDVLLGNGEKGGTTPRSIDELLPPLTSSNEVDLQLYGIISVIIKEFVQTWYSKITPDHVFVNEVIQVIAHCTRALEQRLRNVDLEGLLLDEFPGLLEEHLITFRLAKQQASSPQSLVSDPRLIYHTLYPHPALSPVPIAAVPSTYVEQRESESAWRQLIIQGVLAVLLPTDDLKNGCLRSLVAEIFAEMILGNGISGKACEGWLLWEAIGRIADILQTDHVQEEDPSSDDGAADMELSRLERFGLLPSQVEEESGSTSLPVADKSRHEPTSMSASSLFWMVIQYAFLAYTALRAVVLTIATASSLPSRSLAGGPIPIEESRQSHLPEVESQASTRLLAVKRPIVSMKLWSCAAQVVELDIRMPWLTGFISMLHCGALFGPGRVGDTDGVLDRFLSHIIHTRILNPALLPVVLRTVRATLFPNNGMGPPRQIPTEDETKEIKRRCAASLLGLLPPKVAIAFLASDNKVTQHQQVEEILECLEDAYLNKHLIFQILELIVLRLAPELEHQGIRDLMEERTG</sequence>
<organism evidence="1 2">
    <name type="scientific">Macroventuria anomochaeta</name>
    <dbReference type="NCBI Taxonomy" id="301207"/>
    <lineage>
        <taxon>Eukaryota</taxon>
        <taxon>Fungi</taxon>
        <taxon>Dikarya</taxon>
        <taxon>Ascomycota</taxon>
        <taxon>Pezizomycotina</taxon>
        <taxon>Dothideomycetes</taxon>
        <taxon>Pleosporomycetidae</taxon>
        <taxon>Pleosporales</taxon>
        <taxon>Pleosporineae</taxon>
        <taxon>Didymellaceae</taxon>
        <taxon>Macroventuria</taxon>
    </lineage>
</organism>
<evidence type="ECO:0000313" key="1">
    <source>
        <dbReference type="EMBL" id="KAF2628091.1"/>
    </source>
</evidence>
<reference evidence="1" key="1">
    <citation type="journal article" date="2020" name="Stud. Mycol.">
        <title>101 Dothideomycetes genomes: a test case for predicting lifestyles and emergence of pathogens.</title>
        <authorList>
            <person name="Haridas S."/>
            <person name="Albert R."/>
            <person name="Binder M."/>
            <person name="Bloem J."/>
            <person name="Labutti K."/>
            <person name="Salamov A."/>
            <person name="Andreopoulos B."/>
            <person name="Baker S."/>
            <person name="Barry K."/>
            <person name="Bills G."/>
            <person name="Bluhm B."/>
            <person name="Cannon C."/>
            <person name="Castanera R."/>
            <person name="Culley D."/>
            <person name="Daum C."/>
            <person name="Ezra D."/>
            <person name="Gonzalez J."/>
            <person name="Henrissat B."/>
            <person name="Kuo A."/>
            <person name="Liang C."/>
            <person name="Lipzen A."/>
            <person name="Lutzoni F."/>
            <person name="Magnuson J."/>
            <person name="Mondo S."/>
            <person name="Nolan M."/>
            <person name="Ohm R."/>
            <person name="Pangilinan J."/>
            <person name="Park H.-J."/>
            <person name="Ramirez L."/>
            <person name="Alfaro M."/>
            <person name="Sun H."/>
            <person name="Tritt A."/>
            <person name="Yoshinaga Y."/>
            <person name="Zwiers L.-H."/>
            <person name="Turgeon B."/>
            <person name="Goodwin S."/>
            <person name="Spatafora J."/>
            <person name="Crous P."/>
            <person name="Grigoriev I."/>
        </authorList>
    </citation>
    <scope>NUCLEOTIDE SEQUENCE</scope>
    <source>
        <strain evidence="1">CBS 525.71</strain>
    </source>
</reference>
<gene>
    <name evidence="1" type="ORF">BU25DRAFT_439577</name>
</gene>
<accession>A0ACB6S1S4</accession>
<name>A0ACB6S1S4_9PLEO</name>
<protein>
    <submittedName>
        <fullName evidence="1">Uncharacterized protein</fullName>
    </submittedName>
</protein>
<dbReference type="EMBL" id="MU006714">
    <property type="protein sequence ID" value="KAF2628091.1"/>
    <property type="molecule type" value="Genomic_DNA"/>
</dbReference>
<keyword evidence="2" id="KW-1185">Reference proteome</keyword>
<comment type="caution">
    <text evidence="1">The sequence shown here is derived from an EMBL/GenBank/DDBJ whole genome shotgun (WGS) entry which is preliminary data.</text>
</comment>
<proteinExistence type="predicted"/>
<evidence type="ECO:0000313" key="2">
    <source>
        <dbReference type="Proteomes" id="UP000799754"/>
    </source>
</evidence>